<dbReference type="OrthoDB" id="3787288at2"/>
<dbReference type="SUPFAM" id="SSF55785">
    <property type="entry name" value="PYP-like sensor domain (PAS domain)"/>
    <property type="match status" value="1"/>
</dbReference>
<dbReference type="PANTHER" id="PTHR43304:SF1">
    <property type="entry name" value="PAC DOMAIN-CONTAINING PROTEIN"/>
    <property type="match status" value="1"/>
</dbReference>
<dbReference type="InterPro" id="IPR013655">
    <property type="entry name" value="PAS_fold_3"/>
</dbReference>
<dbReference type="GO" id="GO:0004673">
    <property type="term" value="F:protein histidine kinase activity"/>
    <property type="evidence" value="ECO:0007669"/>
    <property type="project" value="UniProtKB-EC"/>
</dbReference>
<feature type="domain" description="ANTAR" evidence="6">
    <location>
        <begin position="135"/>
        <end position="196"/>
    </location>
</feature>
<dbReference type="SMART" id="SM01012">
    <property type="entry name" value="ANTAR"/>
    <property type="match status" value="1"/>
</dbReference>
<keyword evidence="3" id="KW-0597">Phosphoprotein</keyword>
<accession>A0A2M8WJ54</accession>
<evidence type="ECO:0000256" key="4">
    <source>
        <dbReference type="ARBA" id="ARBA00022679"/>
    </source>
</evidence>
<gene>
    <name evidence="7" type="ORF">CLV34_2217</name>
</gene>
<evidence type="ECO:0000256" key="1">
    <source>
        <dbReference type="ARBA" id="ARBA00000085"/>
    </source>
</evidence>
<dbReference type="Gene3D" id="1.10.10.10">
    <property type="entry name" value="Winged helix-like DNA-binding domain superfamily/Winged helix DNA-binding domain"/>
    <property type="match status" value="1"/>
</dbReference>
<dbReference type="EMBL" id="PGTZ01000009">
    <property type="protein sequence ID" value="PJI90959.1"/>
    <property type="molecule type" value="Genomic_DNA"/>
</dbReference>
<keyword evidence="4" id="KW-0808">Transferase</keyword>
<dbReference type="SUPFAM" id="SSF52172">
    <property type="entry name" value="CheY-like"/>
    <property type="match status" value="1"/>
</dbReference>
<comment type="catalytic activity">
    <reaction evidence="1">
        <text>ATP + protein L-histidine = ADP + protein N-phospho-L-histidine.</text>
        <dbReference type="EC" id="2.7.13.3"/>
    </reaction>
</comment>
<evidence type="ECO:0000256" key="5">
    <source>
        <dbReference type="ARBA" id="ARBA00022777"/>
    </source>
</evidence>
<keyword evidence="8" id="KW-1185">Reference proteome</keyword>
<reference evidence="7 8" key="1">
    <citation type="submission" date="2017-11" db="EMBL/GenBank/DDBJ databases">
        <title>Genomic Encyclopedia of Archaeal and Bacterial Type Strains, Phase II (KMG-II): From Individual Species to Whole Genera.</title>
        <authorList>
            <person name="Goeker M."/>
        </authorList>
    </citation>
    <scope>NUCLEOTIDE SEQUENCE [LARGE SCALE GENOMIC DNA]</scope>
    <source>
        <strain evidence="7 8">DSM 22413</strain>
    </source>
</reference>
<dbReference type="PROSITE" id="PS50921">
    <property type="entry name" value="ANTAR"/>
    <property type="match status" value="1"/>
</dbReference>
<dbReference type="GO" id="GO:0003723">
    <property type="term" value="F:RNA binding"/>
    <property type="evidence" value="ECO:0007669"/>
    <property type="project" value="InterPro"/>
</dbReference>
<comment type="caution">
    <text evidence="7">The sequence shown here is derived from an EMBL/GenBank/DDBJ whole genome shotgun (WGS) entry which is preliminary data.</text>
</comment>
<keyword evidence="5" id="KW-0418">Kinase</keyword>
<evidence type="ECO:0000313" key="8">
    <source>
        <dbReference type="Proteomes" id="UP000231586"/>
    </source>
</evidence>
<dbReference type="InterPro" id="IPR052162">
    <property type="entry name" value="Sensor_kinase/Photoreceptor"/>
</dbReference>
<dbReference type="Gene3D" id="3.30.450.20">
    <property type="entry name" value="PAS domain"/>
    <property type="match status" value="1"/>
</dbReference>
<dbReference type="PANTHER" id="PTHR43304">
    <property type="entry name" value="PHYTOCHROME-LIKE PROTEIN CPH1"/>
    <property type="match status" value="1"/>
</dbReference>
<dbReference type="Proteomes" id="UP000231586">
    <property type="component" value="Unassembled WGS sequence"/>
</dbReference>
<dbReference type="Pfam" id="PF03861">
    <property type="entry name" value="ANTAR"/>
    <property type="match status" value="1"/>
</dbReference>
<name>A0A2M8WJ54_9MICO</name>
<dbReference type="Pfam" id="PF08447">
    <property type="entry name" value="PAS_3"/>
    <property type="match status" value="1"/>
</dbReference>
<proteinExistence type="predicted"/>
<dbReference type="InterPro" id="IPR000014">
    <property type="entry name" value="PAS"/>
</dbReference>
<evidence type="ECO:0000313" key="7">
    <source>
        <dbReference type="EMBL" id="PJI90959.1"/>
    </source>
</evidence>
<dbReference type="AlphaFoldDB" id="A0A2M8WJ54"/>
<dbReference type="InterPro" id="IPR035965">
    <property type="entry name" value="PAS-like_dom_sf"/>
</dbReference>
<evidence type="ECO:0000256" key="2">
    <source>
        <dbReference type="ARBA" id="ARBA00012438"/>
    </source>
</evidence>
<organism evidence="7 8">
    <name type="scientific">Luteimicrobium subarcticum</name>
    <dbReference type="NCBI Taxonomy" id="620910"/>
    <lineage>
        <taxon>Bacteria</taxon>
        <taxon>Bacillati</taxon>
        <taxon>Actinomycetota</taxon>
        <taxon>Actinomycetes</taxon>
        <taxon>Micrococcales</taxon>
        <taxon>Luteimicrobium</taxon>
    </lineage>
</organism>
<evidence type="ECO:0000259" key="6">
    <source>
        <dbReference type="PROSITE" id="PS50921"/>
    </source>
</evidence>
<dbReference type="CDD" id="cd00130">
    <property type="entry name" value="PAS"/>
    <property type="match status" value="1"/>
</dbReference>
<evidence type="ECO:0000256" key="3">
    <source>
        <dbReference type="ARBA" id="ARBA00022553"/>
    </source>
</evidence>
<dbReference type="InterPro" id="IPR011006">
    <property type="entry name" value="CheY-like_superfamily"/>
</dbReference>
<dbReference type="EC" id="2.7.13.3" evidence="2"/>
<protein>
    <recommendedName>
        <fullName evidence="2">histidine kinase</fullName>
        <ecNumber evidence="2">2.7.13.3</ecNumber>
    </recommendedName>
</protein>
<dbReference type="InterPro" id="IPR036388">
    <property type="entry name" value="WH-like_DNA-bd_sf"/>
</dbReference>
<dbReference type="Gene3D" id="2.10.70.100">
    <property type="match status" value="1"/>
</dbReference>
<sequence length="220" mass="24024">MTDADTSARLDLQDVVSSLAAGQAQAVGRYRVDLATGQWWWSDEIYAMHGFERGDVAPSTALMLAHKHPDDRERVDRTWQEAARTGLPFSSVHRVIGGDGETRVLGVVGQGRRAQDGQVTELVGYFIDLTDSHRRAGMREAAASIRTAAESRAAIEQAKGVIITVLDLDEDEAFALLRDASNRSNVPVRTLATGVLDFVRSQVQDPDVAAQLRKMLSPPD</sequence>
<dbReference type="InterPro" id="IPR005561">
    <property type="entry name" value="ANTAR"/>
</dbReference>
<dbReference type="RefSeq" id="WP_100350361.1">
    <property type="nucleotide sequence ID" value="NZ_PGTZ01000009.1"/>
</dbReference>